<feature type="region of interest" description="Disordered" evidence="1">
    <location>
        <begin position="95"/>
        <end position="121"/>
    </location>
</feature>
<dbReference type="AlphaFoldDB" id="A0A9Q9UF99"/>
<protein>
    <submittedName>
        <fullName evidence="2">Uncharacterized protein</fullName>
    </submittedName>
</protein>
<organism evidence="2 3">
    <name type="scientific">Fusarium fujikuroi</name>
    <name type="common">Bakanae and foot rot disease fungus</name>
    <name type="synonym">Gibberella fujikuroi</name>
    <dbReference type="NCBI Taxonomy" id="5127"/>
    <lineage>
        <taxon>Eukaryota</taxon>
        <taxon>Fungi</taxon>
        <taxon>Dikarya</taxon>
        <taxon>Ascomycota</taxon>
        <taxon>Pezizomycotina</taxon>
        <taxon>Sordariomycetes</taxon>
        <taxon>Hypocreomycetidae</taxon>
        <taxon>Hypocreales</taxon>
        <taxon>Nectriaceae</taxon>
        <taxon>Fusarium</taxon>
        <taxon>Fusarium fujikuroi species complex</taxon>
    </lineage>
</organism>
<dbReference type="Proteomes" id="UP000760494">
    <property type="component" value="Unassembled WGS sequence"/>
</dbReference>
<gene>
    <name evidence="2" type="ORF">C2S_11245</name>
</gene>
<evidence type="ECO:0000313" key="2">
    <source>
        <dbReference type="EMBL" id="VTT78827.1"/>
    </source>
</evidence>
<evidence type="ECO:0000256" key="1">
    <source>
        <dbReference type="SAM" id="MobiDB-lite"/>
    </source>
</evidence>
<name>A0A9Q9UF99_FUSFU</name>
<evidence type="ECO:0000313" key="3">
    <source>
        <dbReference type="Proteomes" id="UP000760494"/>
    </source>
</evidence>
<reference evidence="2" key="1">
    <citation type="submission" date="2019-05" db="EMBL/GenBank/DDBJ databases">
        <authorList>
            <person name="Piombo E."/>
        </authorList>
    </citation>
    <scope>NUCLEOTIDE SEQUENCE</scope>
    <source>
        <strain evidence="2">C2S</strain>
    </source>
</reference>
<dbReference type="EMBL" id="CABFJX010000395">
    <property type="protein sequence ID" value="VTT78827.1"/>
    <property type="molecule type" value="Genomic_DNA"/>
</dbReference>
<proteinExistence type="predicted"/>
<comment type="caution">
    <text evidence="2">The sequence shown here is derived from an EMBL/GenBank/DDBJ whole genome shotgun (WGS) entry which is preliminary data.</text>
</comment>
<sequence length="272" mass="29980">MEPADVTQIKTRGQHDALETTVARKTAQRRPAVGSPMPTLICLSYASFLVELGEHLVGKTPDCHPFSELACSVDPPLDTLSAALRPAQVHTSFDSRSYTVAPRHTPVPDTRSSRLKGSSETPKLIYNDGNSLLVLSAPKTLHPAFASAQKGHFLQHALRMPAAYHIEGRHAFSIPRSPKVEVQQLHVKSTRFLSSPLDTSTITTYEELASLLISASSSTSEICRPTVLTNRNKSRDHVRESASIAHQFTSHKFLKTGKYTQSCLRIDYQGKR</sequence>
<accession>A0A9Q9UF99</accession>